<dbReference type="InterPro" id="IPR036291">
    <property type="entry name" value="NAD(P)-bd_dom_sf"/>
</dbReference>
<comment type="function">
    <text evidence="4">May play a key role in the regulation of the intracellular concentration of adenosylhomocysteine.</text>
</comment>
<evidence type="ECO:0000313" key="8">
    <source>
        <dbReference type="EMBL" id="WCO01428.1"/>
    </source>
</evidence>
<dbReference type="EMBL" id="CP116221">
    <property type="protein sequence ID" value="WCO01428.1"/>
    <property type="molecule type" value="Genomic_DNA"/>
</dbReference>
<dbReference type="PROSITE" id="PS00739">
    <property type="entry name" value="ADOHCYASE_2"/>
    <property type="match status" value="1"/>
</dbReference>
<dbReference type="PROSITE" id="PS00738">
    <property type="entry name" value="ADOHCYASE_1"/>
    <property type="match status" value="1"/>
</dbReference>
<feature type="binding site" evidence="4">
    <location>
        <position position="249"/>
    </location>
    <ligand>
        <name>NAD(+)</name>
        <dbReference type="ChEBI" id="CHEBI:57540"/>
    </ligand>
</feature>
<evidence type="ECO:0000256" key="3">
    <source>
        <dbReference type="ARBA" id="ARBA00023027"/>
    </source>
</evidence>
<feature type="binding site" evidence="4">
    <location>
        <begin position="226"/>
        <end position="231"/>
    </location>
    <ligand>
        <name>NAD(+)</name>
        <dbReference type="ChEBI" id="CHEBI:57540"/>
    </ligand>
</feature>
<comment type="subcellular location">
    <subcellularLocation>
        <location evidence="4">Cytoplasm</location>
    </subcellularLocation>
</comment>
<evidence type="ECO:0000256" key="4">
    <source>
        <dbReference type="HAMAP-Rule" id="MF_00563"/>
    </source>
</evidence>
<keyword evidence="9" id="KW-1185">Reference proteome</keyword>
<feature type="binding site" evidence="4">
    <location>
        <begin position="163"/>
        <end position="165"/>
    </location>
    <ligand>
        <name>NAD(+)</name>
        <dbReference type="ChEBI" id="CHEBI:57540"/>
    </ligand>
</feature>
<dbReference type="CDD" id="cd00401">
    <property type="entry name" value="SAHH"/>
    <property type="match status" value="1"/>
</dbReference>
<dbReference type="Pfam" id="PF05221">
    <property type="entry name" value="AdoHcyase"/>
    <property type="match status" value="1"/>
</dbReference>
<comment type="pathway">
    <text evidence="4 5">Amino-acid biosynthesis; L-homocysteine biosynthesis; L-homocysteine from S-adenosyl-L-homocysteine: step 1/1.</text>
</comment>
<comment type="similarity">
    <text evidence="1 4 6">Belongs to the adenosylhomocysteinase family.</text>
</comment>
<protein>
    <recommendedName>
        <fullName evidence="4">Adenosylhomocysteinase</fullName>
        <ecNumber evidence="4">3.13.2.1</ecNumber>
    </recommendedName>
    <alternativeName>
        <fullName evidence="4">S-adenosyl-L-homocysteine hydrolase</fullName>
        <shortName evidence="4">AdoHcyase</shortName>
    </alternativeName>
</protein>
<gene>
    <name evidence="4 8" type="primary">ahcY</name>
    <name evidence="8" type="ORF">MUN68_015355</name>
</gene>
<feature type="binding site" evidence="4">
    <location>
        <position position="352"/>
    </location>
    <ligand>
        <name>NAD(+)</name>
        <dbReference type="ChEBI" id="CHEBI:57540"/>
    </ligand>
</feature>
<dbReference type="HAMAP" id="MF_00563">
    <property type="entry name" value="AdoHcyase"/>
    <property type="match status" value="1"/>
</dbReference>
<dbReference type="PANTHER" id="PTHR23420:SF0">
    <property type="entry name" value="ADENOSYLHOMOCYSTEINASE"/>
    <property type="match status" value="1"/>
</dbReference>
<dbReference type="SUPFAM" id="SSF51735">
    <property type="entry name" value="NAD(P)-binding Rossmann-fold domains"/>
    <property type="match status" value="1"/>
</dbReference>
<feature type="binding site" evidence="4">
    <location>
        <position position="196"/>
    </location>
    <ligand>
        <name>substrate</name>
    </ligand>
</feature>
<reference evidence="8 9" key="1">
    <citation type="submission" date="2023-01" db="EMBL/GenBank/DDBJ databases">
        <title>Psychroserpens ponticola sp. nov., isolated from seawater.</title>
        <authorList>
            <person name="Kristyanto S."/>
            <person name="Jung J."/>
            <person name="Kim J.M."/>
            <person name="Jeon C.O."/>
        </authorList>
    </citation>
    <scope>NUCLEOTIDE SEQUENCE [LARGE SCALE GENOMIC DNA]</scope>
    <source>
        <strain evidence="8 9">MSW6</strain>
    </source>
</reference>
<dbReference type="PANTHER" id="PTHR23420">
    <property type="entry name" value="ADENOSYLHOMOCYSTEINASE"/>
    <property type="match status" value="1"/>
</dbReference>
<keyword evidence="4 5" id="KW-0378">Hydrolase</keyword>
<dbReference type="NCBIfam" id="NF004005">
    <property type="entry name" value="PRK05476.2-3"/>
    <property type="match status" value="1"/>
</dbReference>
<dbReference type="InterPro" id="IPR015878">
    <property type="entry name" value="Ado_hCys_hydrolase_NAD-bd"/>
</dbReference>
<organism evidence="8 9">
    <name type="scientific">Psychroserpens ponticola</name>
    <dbReference type="NCBI Taxonomy" id="2932268"/>
    <lineage>
        <taxon>Bacteria</taxon>
        <taxon>Pseudomonadati</taxon>
        <taxon>Bacteroidota</taxon>
        <taxon>Flavobacteriia</taxon>
        <taxon>Flavobacteriales</taxon>
        <taxon>Flavobacteriaceae</taxon>
        <taxon>Psychroserpens</taxon>
    </lineage>
</organism>
<feature type="binding site" evidence="4">
    <location>
        <position position="192"/>
    </location>
    <ligand>
        <name>substrate</name>
    </ligand>
</feature>
<feature type="binding site" evidence="4">
    <location>
        <position position="162"/>
    </location>
    <ligand>
        <name>substrate</name>
    </ligand>
</feature>
<evidence type="ECO:0000256" key="2">
    <source>
        <dbReference type="ARBA" id="ARBA00022563"/>
    </source>
</evidence>
<dbReference type="Pfam" id="PF00670">
    <property type="entry name" value="AdoHcyase_NAD"/>
    <property type="match status" value="1"/>
</dbReference>
<evidence type="ECO:0000256" key="1">
    <source>
        <dbReference type="ARBA" id="ARBA00007122"/>
    </source>
</evidence>
<comment type="cofactor">
    <cofactor evidence="4 5">
        <name>NAD(+)</name>
        <dbReference type="ChEBI" id="CHEBI:57540"/>
    </cofactor>
    <text evidence="4 5">Binds 1 NAD(+) per subunit.</text>
</comment>
<dbReference type="NCBIfam" id="TIGR00936">
    <property type="entry name" value="ahcY"/>
    <property type="match status" value="1"/>
</dbReference>
<feature type="binding site" evidence="4">
    <location>
        <begin position="305"/>
        <end position="307"/>
    </location>
    <ligand>
        <name>NAD(+)</name>
        <dbReference type="ChEBI" id="CHEBI:57540"/>
    </ligand>
</feature>
<dbReference type="SUPFAM" id="SSF52283">
    <property type="entry name" value="Formate/glycerate dehydrogenase catalytic domain-like"/>
    <property type="match status" value="1"/>
</dbReference>
<dbReference type="Gene3D" id="3.40.50.720">
    <property type="entry name" value="NAD(P)-binding Rossmann-like Domain"/>
    <property type="match status" value="1"/>
</dbReference>
<feature type="binding site" evidence="4">
    <location>
        <position position="61"/>
    </location>
    <ligand>
        <name>substrate</name>
    </ligand>
</feature>
<evidence type="ECO:0000256" key="5">
    <source>
        <dbReference type="RuleBase" id="RU000548"/>
    </source>
</evidence>
<dbReference type="SMART" id="SM00996">
    <property type="entry name" value="AdoHcyase"/>
    <property type="match status" value="1"/>
</dbReference>
<dbReference type="EC" id="3.13.2.1" evidence="4"/>
<feature type="binding site" evidence="4">
    <location>
        <position position="197"/>
    </location>
    <ligand>
        <name>NAD(+)</name>
        <dbReference type="ChEBI" id="CHEBI:57540"/>
    </ligand>
</feature>
<keyword evidence="2 4" id="KW-0554">One-carbon metabolism</keyword>
<feature type="domain" description="S-adenosyl-L-homocysteine hydrolase NAD binding" evidence="7">
    <location>
        <begin position="197"/>
        <end position="358"/>
    </location>
</feature>
<feature type="binding site" evidence="4">
    <location>
        <position position="137"/>
    </location>
    <ligand>
        <name>substrate</name>
    </ligand>
</feature>
<dbReference type="InterPro" id="IPR042172">
    <property type="entry name" value="Adenosylhomocyst_ase-like_sf"/>
</dbReference>
<evidence type="ECO:0000313" key="9">
    <source>
        <dbReference type="Proteomes" id="UP001202717"/>
    </source>
</evidence>
<proteinExistence type="inferred from homology"/>
<dbReference type="InterPro" id="IPR000043">
    <property type="entry name" value="Adenosylhomocysteinase-like"/>
</dbReference>
<comment type="catalytic activity">
    <reaction evidence="4 5">
        <text>S-adenosyl-L-homocysteine + H2O = L-homocysteine + adenosine</text>
        <dbReference type="Rhea" id="RHEA:21708"/>
        <dbReference type="ChEBI" id="CHEBI:15377"/>
        <dbReference type="ChEBI" id="CHEBI:16335"/>
        <dbReference type="ChEBI" id="CHEBI:57856"/>
        <dbReference type="ChEBI" id="CHEBI:58199"/>
        <dbReference type="EC" id="3.13.2.1"/>
    </reaction>
</comment>
<dbReference type="Proteomes" id="UP001202717">
    <property type="component" value="Chromosome"/>
</dbReference>
<evidence type="ECO:0000256" key="6">
    <source>
        <dbReference type="RuleBase" id="RU004166"/>
    </source>
</evidence>
<sequence length="438" mass="48148">MSTKTVAYVPNKVKDMSLAAWGRKEIELAEAEMPGLMSLREEYKNSQPLKDARIAGCLHMTIQTAVLIETLQALGAEVTWSSCNIFSTQDQAAAAIADAGTAVYAWKDMTEEEFDWCIEQTLFFGEDRKPLNMILDDGGDLTNMVLDKYPELASGINGLSEETTTGVHRLYERVKNGTLPMPAINVNDSVTKSKFDNKYGCKESAVDAIRRATDIMLAGKRVTVCGYGDVGKGTAASFKGAGSIVTVTEIDPICALQAAMDGFEVKKLETVIGNTDIVITTTGNKDIVQARHFEALKDKAIVCNIGHFDNEIDMAWLNKNHGHTKNTIKPQVDKYNVNGNDVIILAEGRLVNLGCATGHPSFVMSNSFTNQTLAQIELWNNKEAYGNDVYMLPKALDEKVAKLHLAKIGVELTELREDQASYIGVTVEGPYKPEHYRY</sequence>
<accession>A0ABY7RWQ0</accession>
<dbReference type="PIRSF" id="PIRSF001109">
    <property type="entry name" value="Ad_hcy_hydrolase"/>
    <property type="match status" value="1"/>
</dbReference>
<dbReference type="RefSeq" id="WP_249993293.1">
    <property type="nucleotide sequence ID" value="NZ_CP116221.1"/>
</dbReference>
<dbReference type="InterPro" id="IPR020082">
    <property type="entry name" value="S-Ado-L-homoCys_hydrolase_CS"/>
</dbReference>
<keyword evidence="3 4" id="KW-0520">NAD</keyword>
<evidence type="ECO:0000259" key="7">
    <source>
        <dbReference type="SMART" id="SM00997"/>
    </source>
</evidence>
<dbReference type="SMART" id="SM00997">
    <property type="entry name" value="AdoHcyase_NAD"/>
    <property type="match status" value="1"/>
</dbReference>
<dbReference type="Gene3D" id="3.40.50.1480">
    <property type="entry name" value="Adenosylhomocysteinase-like"/>
    <property type="match status" value="1"/>
</dbReference>
<feature type="binding site" evidence="4">
    <location>
        <position position="284"/>
    </location>
    <ligand>
        <name>NAD(+)</name>
        <dbReference type="ChEBI" id="CHEBI:57540"/>
    </ligand>
</feature>
<name>A0ABY7RWQ0_9FLAO</name>
<keyword evidence="4" id="KW-0963">Cytoplasm</keyword>